<dbReference type="PROSITE" id="PS51257">
    <property type="entry name" value="PROKAR_LIPOPROTEIN"/>
    <property type="match status" value="1"/>
</dbReference>
<reference evidence="2 3" key="1">
    <citation type="submission" date="2024-05" db="EMBL/GenBank/DDBJ databases">
        <authorList>
            <person name="Duchaud E."/>
        </authorList>
    </citation>
    <scope>NUCLEOTIDE SEQUENCE [LARGE SCALE GENOMIC DNA]</scope>
    <source>
        <strain evidence="2">Ena-SAMPLE-TAB-13-05-2024-13:56:06:370-140302</strain>
    </source>
</reference>
<organism evidence="2 3">
    <name type="scientific">Tenacibaculum platacis</name>
    <dbReference type="NCBI Taxonomy" id="3137852"/>
    <lineage>
        <taxon>Bacteria</taxon>
        <taxon>Pseudomonadati</taxon>
        <taxon>Bacteroidota</taxon>
        <taxon>Flavobacteriia</taxon>
        <taxon>Flavobacteriales</taxon>
        <taxon>Flavobacteriaceae</taxon>
        <taxon>Tenacibaculum</taxon>
    </lineage>
</organism>
<dbReference type="RefSeq" id="WP_348711854.1">
    <property type="nucleotide sequence ID" value="NZ_CAXIXY010000004.1"/>
</dbReference>
<feature type="chain" id="PRO_5045666038" description="DUF4251 domain-containing protein" evidence="1">
    <location>
        <begin position="21"/>
        <end position="188"/>
    </location>
</feature>
<dbReference type="InterPro" id="IPR025347">
    <property type="entry name" value="DUF4251"/>
</dbReference>
<dbReference type="Gene3D" id="2.40.128.410">
    <property type="match status" value="1"/>
</dbReference>
<gene>
    <name evidence="2" type="ORF">T190607A01A_20379</name>
</gene>
<accession>A0ABM9NZ93</accession>
<feature type="signal peptide" evidence="1">
    <location>
        <begin position="1"/>
        <end position="20"/>
    </location>
</feature>
<proteinExistence type="predicted"/>
<keyword evidence="3" id="KW-1185">Reference proteome</keyword>
<dbReference type="Pfam" id="PF14059">
    <property type="entry name" value="DUF4251"/>
    <property type="match status" value="1"/>
</dbReference>
<comment type="caution">
    <text evidence="2">The sequence shown here is derived from an EMBL/GenBank/DDBJ whole genome shotgun (WGS) entry which is preliminary data.</text>
</comment>
<evidence type="ECO:0008006" key="4">
    <source>
        <dbReference type="Google" id="ProtNLM"/>
    </source>
</evidence>
<evidence type="ECO:0000256" key="1">
    <source>
        <dbReference type="SAM" id="SignalP"/>
    </source>
</evidence>
<dbReference type="EMBL" id="CAXIXY010000004">
    <property type="protein sequence ID" value="CAL2084881.1"/>
    <property type="molecule type" value="Genomic_DNA"/>
</dbReference>
<dbReference type="Proteomes" id="UP001497416">
    <property type="component" value="Unassembled WGS sequence"/>
</dbReference>
<name>A0ABM9NZ93_9FLAO</name>
<evidence type="ECO:0000313" key="2">
    <source>
        <dbReference type="EMBL" id="CAL2084881.1"/>
    </source>
</evidence>
<sequence>MRTAFLYISVVFLVIGCSSAKKTVSPEQLKKVETIVTNKSFKIDSDWAFPMVTSSLISLQNAGFFPNTSTASMIDITSHNQYFIFNKDSVNASLPYYGERQMGAAYDRSNSGGIEFNGVPENYTMNKTKRGDYRIKFKIKDKNALTETYRVDVMIYKNMSTKINVFSSHRFKIEYRGKLKELDKDAEI</sequence>
<keyword evidence="1" id="KW-0732">Signal</keyword>
<protein>
    <recommendedName>
        <fullName evidence="4">DUF4251 domain-containing protein</fullName>
    </recommendedName>
</protein>
<evidence type="ECO:0000313" key="3">
    <source>
        <dbReference type="Proteomes" id="UP001497416"/>
    </source>
</evidence>